<gene>
    <name evidence="5" type="ORF">HANVADRAFT_47556</name>
</gene>
<keyword evidence="6" id="KW-1185">Reference proteome</keyword>
<evidence type="ECO:0000313" key="6">
    <source>
        <dbReference type="Proteomes" id="UP000092321"/>
    </source>
</evidence>
<dbReference type="Proteomes" id="UP000092321">
    <property type="component" value="Unassembled WGS sequence"/>
</dbReference>
<accession>A0A1B7TI88</accession>
<dbReference type="GO" id="GO:0008081">
    <property type="term" value="F:phosphoric diester hydrolase activity"/>
    <property type="evidence" value="ECO:0007669"/>
    <property type="project" value="InterPro"/>
</dbReference>
<evidence type="ECO:0000256" key="2">
    <source>
        <dbReference type="ARBA" id="ARBA00014286"/>
    </source>
</evidence>
<comment type="caution">
    <text evidence="5">The sequence shown here is derived from an EMBL/GenBank/DDBJ whole genome shotgun (WGS) entry which is preliminary data.</text>
</comment>
<dbReference type="PANTHER" id="PTHR31571:SF1">
    <property type="entry name" value="ALTERED INHERITANCE OF MITOCHONDRIA PROTEIN 6"/>
    <property type="match status" value="1"/>
</dbReference>
<name>A0A1B7TI88_9ASCO</name>
<comment type="similarity">
    <text evidence="1">Belongs to the AIM6 family.</text>
</comment>
<dbReference type="SUPFAM" id="SSF51695">
    <property type="entry name" value="PLC-like phosphodiesterases"/>
    <property type="match status" value="1"/>
</dbReference>
<organism evidence="5 6">
    <name type="scientific">Hanseniaspora valbyensis NRRL Y-1626</name>
    <dbReference type="NCBI Taxonomy" id="766949"/>
    <lineage>
        <taxon>Eukaryota</taxon>
        <taxon>Fungi</taxon>
        <taxon>Dikarya</taxon>
        <taxon>Ascomycota</taxon>
        <taxon>Saccharomycotina</taxon>
        <taxon>Saccharomycetes</taxon>
        <taxon>Saccharomycodales</taxon>
        <taxon>Saccharomycodaceae</taxon>
        <taxon>Hanseniaspora</taxon>
    </lineage>
</organism>
<dbReference type="InterPro" id="IPR017946">
    <property type="entry name" value="PLC-like_Pdiesterase_TIM-brl"/>
</dbReference>
<dbReference type="Gene3D" id="3.20.20.190">
    <property type="entry name" value="Phosphatidylinositol (PI) phosphodiesterase"/>
    <property type="match status" value="1"/>
</dbReference>
<evidence type="ECO:0000313" key="5">
    <source>
        <dbReference type="EMBL" id="OBA28433.1"/>
    </source>
</evidence>
<evidence type="ECO:0000256" key="3">
    <source>
        <dbReference type="ARBA" id="ARBA00022729"/>
    </source>
</evidence>
<dbReference type="EMBL" id="LXPE01000004">
    <property type="protein sequence ID" value="OBA28433.1"/>
    <property type="molecule type" value="Genomic_DNA"/>
</dbReference>
<keyword evidence="4" id="KW-0472">Membrane</keyword>
<sequence length="422" mass="48747">MSNSENDKTIEVSDRLVSSDDSTKSNYFSNSSFEYYLNKHKNKLYFLILACLSIFAIIFFSIEAISNKGFKKNQFDQNIPIQMSGLRLLDYFENNIQSVDAENKHGNINGNLLHNSYYDNFRFFVNALSEKSCITQSEVLTRDVSVLNYAHSHNDYWRTLPLYDALLHGINSVEADIWLIKDGKKSDNNILAVGHNDLYLKPEQKNLKSLYINPLLDILEQINIAEEEGEKLHGVFFDEPEMPLILYIDFKNHGPLNLDAYEELLKQLKPLEKYLTTKKDFQKRQFKPLIIELTGDYPILSTYADYIFLDSSLIKVYKREVTLQAPIISESLNNLLRFCNGDATDGTIALKLLSKKAFSLSDDEIICISEVINQAHEKNYKVRIWGVPQFPIYNRNHLWKQQLNVLGVDYLNVDDLDAVTTF</sequence>
<keyword evidence="3" id="KW-0732">Signal</keyword>
<evidence type="ECO:0000256" key="1">
    <source>
        <dbReference type="ARBA" id="ARBA00008858"/>
    </source>
</evidence>
<dbReference type="OrthoDB" id="4153866at2759"/>
<evidence type="ECO:0000256" key="4">
    <source>
        <dbReference type="SAM" id="Phobius"/>
    </source>
</evidence>
<protein>
    <recommendedName>
        <fullName evidence="2">Altered inheritance of mitochondria protein 6</fullName>
    </recommendedName>
</protein>
<dbReference type="InterPro" id="IPR051236">
    <property type="entry name" value="HAT_RTT109-like"/>
</dbReference>
<dbReference type="AlphaFoldDB" id="A0A1B7TI88"/>
<feature type="transmembrane region" description="Helical" evidence="4">
    <location>
        <begin position="44"/>
        <end position="65"/>
    </location>
</feature>
<dbReference type="GO" id="GO:0006629">
    <property type="term" value="P:lipid metabolic process"/>
    <property type="evidence" value="ECO:0007669"/>
    <property type="project" value="InterPro"/>
</dbReference>
<keyword evidence="4" id="KW-0812">Transmembrane</keyword>
<keyword evidence="4" id="KW-1133">Transmembrane helix</keyword>
<dbReference type="PANTHER" id="PTHR31571">
    <property type="entry name" value="ALTERED INHERITANCE OF MITOCHONDRIA PROTEIN 6"/>
    <property type="match status" value="1"/>
</dbReference>
<proteinExistence type="inferred from homology"/>
<reference evidence="6" key="1">
    <citation type="journal article" date="2016" name="Proc. Natl. Acad. Sci. U.S.A.">
        <title>Comparative genomics of biotechnologically important yeasts.</title>
        <authorList>
            <person name="Riley R."/>
            <person name="Haridas S."/>
            <person name="Wolfe K.H."/>
            <person name="Lopes M.R."/>
            <person name="Hittinger C.T."/>
            <person name="Goeker M."/>
            <person name="Salamov A.A."/>
            <person name="Wisecaver J.H."/>
            <person name="Long T.M."/>
            <person name="Calvey C.H."/>
            <person name="Aerts A.L."/>
            <person name="Barry K.W."/>
            <person name="Choi C."/>
            <person name="Clum A."/>
            <person name="Coughlan A.Y."/>
            <person name="Deshpande S."/>
            <person name="Douglass A.P."/>
            <person name="Hanson S.J."/>
            <person name="Klenk H.-P."/>
            <person name="LaButti K.M."/>
            <person name="Lapidus A."/>
            <person name="Lindquist E.A."/>
            <person name="Lipzen A.M."/>
            <person name="Meier-Kolthoff J.P."/>
            <person name="Ohm R.A."/>
            <person name="Otillar R.P."/>
            <person name="Pangilinan J.L."/>
            <person name="Peng Y."/>
            <person name="Rokas A."/>
            <person name="Rosa C.A."/>
            <person name="Scheuner C."/>
            <person name="Sibirny A.A."/>
            <person name="Slot J.C."/>
            <person name="Stielow J.B."/>
            <person name="Sun H."/>
            <person name="Kurtzman C.P."/>
            <person name="Blackwell M."/>
            <person name="Grigoriev I.V."/>
            <person name="Jeffries T.W."/>
        </authorList>
    </citation>
    <scope>NUCLEOTIDE SEQUENCE [LARGE SCALE GENOMIC DNA]</scope>
    <source>
        <strain evidence="6">NRRL Y-1626</strain>
    </source>
</reference>